<proteinExistence type="predicted"/>
<dbReference type="Gene3D" id="3.40.50.300">
    <property type="entry name" value="P-loop containing nucleotide triphosphate hydrolases"/>
    <property type="match status" value="1"/>
</dbReference>
<dbReference type="OrthoDB" id="9815894at2"/>
<dbReference type="KEGG" id="mfn:Ga0123462_2188"/>
<dbReference type="Gene3D" id="1.25.40.10">
    <property type="entry name" value="Tetratricopeptide repeat domain"/>
    <property type="match status" value="2"/>
</dbReference>
<protein>
    <submittedName>
        <fullName evidence="2">Tetratricopeptide repeat-containing protein</fullName>
    </submittedName>
</protein>
<dbReference type="PANTHER" id="PTHR12788:SF10">
    <property type="entry name" value="PROTEIN-TYROSINE SULFOTRANSFERASE"/>
    <property type="match status" value="1"/>
</dbReference>
<gene>
    <name evidence="2" type="ORF">Ga0123462_2188</name>
</gene>
<dbReference type="Pfam" id="PF14559">
    <property type="entry name" value="TPR_19"/>
    <property type="match status" value="1"/>
</dbReference>
<evidence type="ECO:0000313" key="2">
    <source>
        <dbReference type="EMBL" id="ATX83022.1"/>
    </source>
</evidence>
<evidence type="ECO:0000256" key="1">
    <source>
        <dbReference type="ARBA" id="ARBA00022679"/>
    </source>
</evidence>
<accession>A0A2K8L7B2</accession>
<organism evidence="2 3">
    <name type="scientific">Mariprofundus ferrinatatus</name>
    <dbReference type="NCBI Taxonomy" id="1921087"/>
    <lineage>
        <taxon>Bacteria</taxon>
        <taxon>Pseudomonadati</taxon>
        <taxon>Pseudomonadota</taxon>
        <taxon>Candidatius Mariprofundia</taxon>
        <taxon>Mariprofundales</taxon>
        <taxon>Mariprofundaceae</taxon>
        <taxon>Mariprofundus</taxon>
    </lineage>
</organism>
<dbReference type="Pfam" id="PF13469">
    <property type="entry name" value="Sulfotransfer_3"/>
    <property type="match status" value="1"/>
</dbReference>
<dbReference type="SUPFAM" id="SSF48452">
    <property type="entry name" value="TPR-like"/>
    <property type="match status" value="2"/>
</dbReference>
<dbReference type="InterPro" id="IPR011990">
    <property type="entry name" value="TPR-like_helical_dom_sf"/>
</dbReference>
<dbReference type="EMBL" id="CP018800">
    <property type="protein sequence ID" value="ATX83022.1"/>
    <property type="molecule type" value="Genomic_DNA"/>
</dbReference>
<keyword evidence="3" id="KW-1185">Reference proteome</keyword>
<dbReference type="SUPFAM" id="SSF52540">
    <property type="entry name" value="P-loop containing nucleoside triphosphate hydrolases"/>
    <property type="match status" value="1"/>
</dbReference>
<evidence type="ECO:0000313" key="3">
    <source>
        <dbReference type="Proteomes" id="UP000231637"/>
    </source>
</evidence>
<dbReference type="PANTHER" id="PTHR12788">
    <property type="entry name" value="PROTEIN-TYROSINE SULFOTRANSFERASE 2"/>
    <property type="match status" value="1"/>
</dbReference>
<dbReference type="RefSeq" id="WP_100266306.1">
    <property type="nucleotide sequence ID" value="NZ_CP018800.1"/>
</dbReference>
<dbReference type="Proteomes" id="UP000231637">
    <property type="component" value="Chromosome"/>
</dbReference>
<dbReference type="InterPro" id="IPR026634">
    <property type="entry name" value="TPST-like"/>
</dbReference>
<reference evidence="2 3" key="1">
    <citation type="submission" date="2016-12" db="EMBL/GenBank/DDBJ databases">
        <title>Isolation and genomic insights into novel planktonic Zetaproteobacteria from stratified waters of the Chesapeake Bay.</title>
        <authorList>
            <person name="McAllister S.M."/>
            <person name="Kato S."/>
            <person name="Chan C.S."/>
            <person name="Chiu B.K."/>
            <person name="Field E.K."/>
        </authorList>
    </citation>
    <scope>NUCLEOTIDE SEQUENCE [LARGE SCALE GENOMIC DNA]</scope>
    <source>
        <strain evidence="2 3">CP-8</strain>
    </source>
</reference>
<dbReference type="GO" id="GO:0008476">
    <property type="term" value="F:protein-tyrosine sulfotransferase activity"/>
    <property type="evidence" value="ECO:0007669"/>
    <property type="project" value="InterPro"/>
</dbReference>
<dbReference type="InterPro" id="IPR027417">
    <property type="entry name" value="P-loop_NTPase"/>
</dbReference>
<name>A0A2K8L7B2_9PROT</name>
<sequence>MKTKASSRKISNNKRRQLNQIAQQALLHINDGKILAAATLCDKADDIFKNFPEIMYARGMIAAFQEDYPTSCKWLEPACAAMPKRFDCLANLASSMSLCDRKEETAAIFPRIMEKAPDLFERMNGHAVFGDLLIDLGEYQQAMKLLGQAVARTNSKDADTAIKASGLYNEFGKPDVAVSLLEKAQTTAPTDPRIPYEIATILIKQNRNEEARALLKKALAIKPGFIDALFLLIKTGPYQGMEDDLAKMREIYRQAPPESSHRILPAFALGDAEDKEGHYPEAFDYWSEGNRIHRNHTGYNEQDQESIHQAAIEAFPAPRFLHETSENCSSASPIFIVGMPRCGSTLLERALSRHPMLTDAGEIDALGQSIAGRMRLRSNQLVIENLKTLDDEALLGVGREYIRRIRNEYQVEGTAVDKSLGNYLFIGAIAKALPNAHIIHIQREPMASCLSMFQANFDNVHYSFNLDELGRQYARYQKLMQHWRNVLPQGVMFETSYENLVSNTEAELRRILEYCGLEWHPDCLATHKATGSVNTASLFQVRQPIHQKSVARWKHYEEQLAPLRKYIKASSNS</sequence>
<dbReference type="AlphaFoldDB" id="A0A2K8L7B2"/>
<keyword evidence="1" id="KW-0808">Transferase</keyword>